<gene>
    <name evidence="2" type="ORF">RchiOBHm_Chr6g0244451</name>
</gene>
<dbReference type="InterPro" id="IPR022617">
    <property type="entry name" value="Rad60/SUMO-like_dom"/>
</dbReference>
<dbReference type="PANTHER" id="PTHR10562">
    <property type="entry name" value="SMALL UBIQUITIN-RELATED MODIFIER"/>
    <property type="match status" value="1"/>
</dbReference>
<feature type="domain" description="Ubiquitin-like" evidence="1">
    <location>
        <begin position="37"/>
        <end position="123"/>
    </location>
</feature>
<organism evidence="2 3">
    <name type="scientific">Rosa chinensis</name>
    <name type="common">China rose</name>
    <dbReference type="NCBI Taxonomy" id="74649"/>
    <lineage>
        <taxon>Eukaryota</taxon>
        <taxon>Viridiplantae</taxon>
        <taxon>Streptophyta</taxon>
        <taxon>Embryophyta</taxon>
        <taxon>Tracheophyta</taxon>
        <taxon>Spermatophyta</taxon>
        <taxon>Magnoliopsida</taxon>
        <taxon>eudicotyledons</taxon>
        <taxon>Gunneridae</taxon>
        <taxon>Pentapetalae</taxon>
        <taxon>rosids</taxon>
        <taxon>fabids</taxon>
        <taxon>Rosales</taxon>
        <taxon>Rosaceae</taxon>
        <taxon>Rosoideae</taxon>
        <taxon>Rosoideae incertae sedis</taxon>
        <taxon>Rosa</taxon>
    </lineage>
</organism>
<accession>A0A2P6PJ00</accession>
<dbReference type="STRING" id="74649.A0A2P6PJ00"/>
<evidence type="ECO:0000259" key="1">
    <source>
        <dbReference type="PROSITE" id="PS50053"/>
    </source>
</evidence>
<protein>
    <recommendedName>
        <fullName evidence="1">Ubiquitin-like domain-containing protein</fullName>
    </recommendedName>
</protein>
<evidence type="ECO:0000313" key="2">
    <source>
        <dbReference type="EMBL" id="PRQ21909.1"/>
    </source>
</evidence>
<dbReference type="InterPro" id="IPR029071">
    <property type="entry name" value="Ubiquitin-like_domsf"/>
</dbReference>
<sequence length="123" mass="14156">MERFGTSKISLVERFSKITFSSIESEKRLSTTLESLVKLTLKEHEGPITLQVQNQNHGDIYYRTGRTVSLGNILKDYCERKGLVYEETRFIYDGKRVCSTHTPQQLEMEDEFVIDAMSEQIGG</sequence>
<dbReference type="Proteomes" id="UP000238479">
    <property type="component" value="Chromosome 6"/>
</dbReference>
<dbReference type="EMBL" id="PDCK01000044">
    <property type="protein sequence ID" value="PRQ21909.1"/>
    <property type="molecule type" value="Genomic_DNA"/>
</dbReference>
<dbReference type="OrthoDB" id="1166415at2759"/>
<evidence type="ECO:0000313" key="3">
    <source>
        <dbReference type="Proteomes" id="UP000238479"/>
    </source>
</evidence>
<dbReference type="PROSITE" id="PS50053">
    <property type="entry name" value="UBIQUITIN_2"/>
    <property type="match status" value="1"/>
</dbReference>
<keyword evidence="3" id="KW-1185">Reference proteome</keyword>
<dbReference type="Pfam" id="PF11976">
    <property type="entry name" value="Rad60-SLD"/>
    <property type="match status" value="1"/>
</dbReference>
<comment type="caution">
    <text evidence="2">The sequence shown here is derived from an EMBL/GenBank/DDBJ whole genome shotgun (WGS) entry which is preliminary data.</text>
</comment>
<dbReference type="AlphaFoldDB" id="A0A2P6PJ00"/>
<name>A0A2P6PJ00_ROSCH</name>
<reference evidence="2 3" key="1">
    <citation type="journal article" date="2018" name="Nat. Genet.">
        <title>The Rosa genome provides new insights in the design of modern roses.</title>
        <authorList>
            <person name="Bendahmane M."/>
        </authorList>
    </citation>
    <scope>NUCLEOTIDE SEQUENCE [LARGE SCALE GENOMIC DNA]</scope>
    <source>
        <strain evidence="3">cv. Old Blush</strain>
    </source>
</reference>
<dbReference type="InterPro" id="IPR000626">
    <property type="entry name" value="Ubiquitin-like_dom"/>
</dbReference>
<dbReference type="Gene3D" id="3.10.20.90">
    <property type="entry name" value="Phosphatidylinositol 3-kinase Catalytic Subunit, Chain A, domain 1"/>
    <property type="match status" value="1"/>
</dbReference>
<proteinExistence type="predicted"/>
<dbReference type="Gramene" id="PRQ21909">
    <property type="protein sequence ID" value="PRQ21909"/>
    <property type="gene ID" value="RchiOBHm_Chr6g0244451"/>
</dbReference>
<dbReference type="OMA" id="RLMADYC"/>
<dbReference type="SUPFAM" id="SSF54236">
    <property type="entry name" value="Ubiquitin-like"/>
    <property type="match status" value="1"/>
</dbReference>